<proteinExistence type="predicted"/>
<evidence type="ECO:0000313" key="4">
    <source>
        <dbReference type="Proteomes" id="UP000001261"/>
    </source>
</evidence>
<organism evidence="3 4">
    <name type="scientific">Coccidioides immitis (strain RS)</name>
    <name type="common">Valley fever fungus</name>
    <dbReference type="NCBI Taxonomy" id="246410"/>
    <lineage>
        <taxon>Eukaryota</taxon>
        <taxon>Fungi</taxon>
        <taxon>Dikarya</taxon>
        <taxon>Ascomycota</taxon>
        <taxon>Pezizomycotina</taxon>
        <taxon>Eurotiomycetes</taxon>
        <taxon>Eurotiomycetidae</taxon>
        <taxon>Onygenales</taxon>
        <taxon>Onygenaceae</taxon>
        <taxon>Coccidioides</taxon>
    </lineage>
</organism>
<feature type="compositionally biased region" description="Pro residues" evidence="1">
    <location>
        <begin position="11"/>
        <end position="23"/>
    </location>
</feature>
<dbReference type="EMBL" id="GG704914">
    <property type="protein sequence ID" value="EAS34374.3"/>
    <property type="molecule type" value="Genomic_DNA"/>
</dbReference>
<dbReference type="KEGG" id="cim:CIMG_05398"/>
<reference evidence="4" key="1">
    <citation type="journal article" date="2009" name="Genome Res.">
        <title>Comparative genomic analyses of the human fungal pathogens Coccidioides and their relatives.</title>
        <authorList>
            <person name="Sharpton T.J."/>
            <person name="Stajich J.E."/>
            <person name="Rounsley S.D."/>
            <person name="Gardner M.J."/>
            <person name="Wortman J.R."/>
            <person name="Jordar V.S."/>
            <person name="Maiti R."/>
            <person name="Kodira C.D."/>
            <person name="Neafsey D.E."/>
            <person name="Zeng Q."/>
            <person name="Hung C.-Y."/>
            <person name="McMahan C."/>
            <person name="Muszewska A."/>
            <person name="Grynberg M."/>
            <person name="Mandel M.A."/>
            <person name="Kellner E.M."/>
            <person name="Barker B.M."/>
            <person name="Galgiani J.N."/>
            <person name="Orbach M.J."/>
            <person name="Kirkland T.N."/>
            <person name="Cole G.T."/>
            <person name="Henn M.R."/>
            <person name="Birren B.W."/>
            <person name="Taylor J.W."/>
        </authorList>
    </citation>
    <scope>NUCLEOTIDE SEQUENCE [LARGE SCALE GENOMIC DNA]</scope>
    <source>
        <strain evidence="4">RS</strain>
    </source>
</reference>
<name>J3KFH1_COCIM</name>
<keyword evidence="2" id="KW-0812">Transmembrane</keyword>
<sequence>MTDGVQFLNQHPPPDPPPDPPTGLDPSGLPWGHEQAHYQTFHHPEFESNRGHGQPIRPSSPLFIIQLLVTAVVFIVFVFVLMSLAGIVTYVLYGPAADIEWGRTSQHV</sequence>
<evidence type="ECO:0000256" key="1">
    <source>
        <dbReference type="SAM" id="MobiDB-lite"/>
    </source>
</evidence>
<dbReference type="Proteomes" id="UP000001261">
    <property type="component" value="Unassembled WGS sequence"/>
</dbReference>
<reference evidence="4" key="2">
    <citation type="journal article" date="2010" name="Genome Res.">
        <title>Population genomic sequencing of Coccidioides fungi reveals recent hybridization and transposon control.</title>
        <authorList>
            <person name="Neafsey D.E."/>
            <person name="Barker B.M."/>
            <person name="Sharpton T.J."/>
            <person name="Stajich J.E."/>
            <person name="Park D.J."/>
            <person name="Whiston E."/>
            <person name="Hung C.-Y."/>
            <person name="McMahan C."/>
            <person name="White J."/>
            <person name="Sykes S."/>
            <person name="Heiman D."/>
            <person name="Young S."/>
            <person name="Zeng Q."/>
            <person name="Abouelleil A."/>
            <person name="Aftuck L."/>
            <person name="Bessette D."/>
            <person name="Brown A."/>
            <person name="FitzGerald M."/>
            <person name="Lui A."/>
            <person name="Macdonald J.P."/>
            <person name="Priest M."/>
            <person name="Orbach M.J."/>
            <person name="Galgiani J.N."/>
            <person name="Kirkland T.N."/>
            <person name="Cole G.T."/>
            <person name="Birren B.W."/>
            <person name="Henn M.R."/>
            <person name="Taylor J.W."/>
            <person name="Rounsley S.D."/>
        </authorList>
    </citation>
    <scope>GENOME REANNOTATION</scope>
    <source>
        <strain evidence="4">RS</strain>
    </source>
</reference>
<keyword evidence="2" id="KW-0472">Membrane</keyword>
<keyword evidence="4" id="KW-1185">Reference proteome</keyword>
<feature type="region of interest" description="Disordered" evidence="1">
    <location>
        <begin position="1"/>
        <end position="33"/>
    </location>
</feature>
<evidence type="ECO:0000313" key="3">
    <source>
        <dbReference type="EMBL" id="EAS34374.3"/>
    </source>
</evidence>
<feature type="transmembrane region" description="Helical" evidence="2">
    <location>
        <begin position="63"/>
        <end position="93"/>
    </location>
</feature>
<protein>
    <submittedName>
        <fullName evidence="3">Uncharacterized protein</fullName>
    </submittedName>
</protein>
<evidence type="ECO:0000256" key="2">
    <source>
        <dbReference type="SAM" id="Phobius"/>
    </source>
</evidence>
<gene>
    <name evidence="3" type="ORF">CIMG_05398</name>
</gene>
<dbReference type="GeneID" id="4564380"/>
<dbReference type="OMA" id="GHEQAHY"/>
<dbReference type="InParanoid" id="J3KFH1"/>
<accession>J3KFH1</accession>
<dbReference type="VEuPathDB" id="FungiDB:CIMG_05398"/>
<dbReference type="AlphaFoldDB" id="J3KFH1"/>
<dbReference type="RefSeq" id="XP_001245957.2">
    <property type="nucleotide sequence ID" value="XM_001245956.2"/>
</dbReference>
<keyword evidence="2" id="KW-1133">Transmembrane helix</keyword>